<keyword evidence="3" id="KW-1185">Reference proteome</keyword>
<dbReference type="PANTHER" id="PTHR38119:SF1">
    <property type="entry name" value="BTB DOMAIN-CONTAINING PROTEIN"/>
    <property type="match status" value="1"/>
</dbReference>
<evidence type="ECO:0008006" key="4">
    <source>
        <dbReference type="Google" id="ProtNLM"/>
    </source>
</evidence>
<evidence type="ECO:0000313" key="2">
    <source>
        <dbReference type="EMBL" id="KEQ74600.1"/>
    </source>
</evidence>
<evidence type="ECO:0000313" key="3">
    <source>
        <dbReference type="Proteomes" id="UP000027730"/>
    </source>
</evidence>
<feature type="region of interest" description="Disordered" evidence="1">
    <location>
        <begin position="142"/>
        <end position="166"/>
    </location>
</feature>
<organism evidence="2 3">
    <name type="scientific">Aureobasidium namibiae CBS 147.97</name>
    <dbReference type="NCBI Taxonomy" id="1043004"/>
    <lineage>
        <taxon>Eukaryota</taxon>
        <taxon>Fungi</taxon>
        <taxon>Dikarya</taxon>
        <taxon>Ascomycota</taxon>
        <taxon>Pezizomycotina</taxon>
        <taxon>Dothideomycetes</taxon>
        <taxon>Dothideomycetidae</taxon>
        <taxon>Dothideales</taxon>
        <taxon>Saccotheciaceae</taxon>
        <taxon>Aureobasidium</taxon>
    </lineage>
</organism>
<feature type="compositionally biased region" description="Low complexity" evidence="1">
    <location>
        <begin position="376"/>
        <end position="390"/>
    </location>
</feature>
<protein>
    <recommendedName>
        <fullName evidence="4">BTB domain-containing protein</fullName>
    </recommendedName>
</protein>
<feature type="compositionally biased region" description="Polar residues" evidence="1">
    <location>
        <begin position="391"/>
        <end position="402"/>
    </location>
</feature>
<dbReference type="EMBL" id="KL584707">
    <property type="protein sequence ID" value="KEQ74600.1"/>
    <property type="molecule type" value="Genomic_DNA"/>
</dbReference>
<feature type="compositionally biased region" description="Pro residues" evidence="1">
    <location>
        <begin position="408"/>
        <end position="421"/>
    </location>
</feature>
<dbReference type="GeneID" id="25410132"/>
<feature type="region of interest" description="Disordered" evidence="1">
    <location>
        <begin position="371"/>
        <end position="425"/>
    </location>
</feature>
<name>A0A074WNC8_9PEZI</name>
<dbReference type="AlphaFoldDB" id="A0A074WNC8"/>
<dbReference type="PANTHER" id="PTHR38119">
    <property type="entry name" value="BTB DOMAIN-CONTAINING PROTEIN-RELATED"/>
    <property type="match status" value="1"/>
</dbReference>
<dbReference type="Proteomes" id="UP000027730">
    <property type="component" value="Unassembled WGS sequence"/>
</dbReference>
<dbReference type="STRING" id="1043004.A0A074WNC8"/>
<feature type="region of interest" description="Disordered" evidence="1">
    <location>
        <begin position="1"/>
        <end position="49"/>
    </location>
</feature>
<sequence length="528" mass="59119">MVSHVEPPQQVLHTPRRPPSATSRASTTRRHRSSRSQHTTSPSSPLNEFPLFAHTGDVDIIISSPSGRNEQRYLLHSIILSQCSSFFAIDLKRPLIHNALNAPTSASLSRIGEATSSRSSLDSVDTRHWTYVLDWHHTRNNETPRLIQRPPSHSPPPVSRNKPPASSSAFFRTMSNLSALSLNPQPAASLGPDDELLRDYDNLFRIFYNYPPSLSNSNIADAYTESKTLLHLAQIYDALDIVGSRVDHHLLGFQGRLFKQIARYPPSYLKLACLARSKVIYTEALIHVVGQWPQAQSQLLNHIDPLVLDIIEDKVQELEDMKLRIEVRLFRLTLTTSRGERVNPSNAYLDWMAMSLFRQWLAENTTPAPVSILKNSSRPSSSDAASATASQTGRSGRQSTSRALVPSKPSPSQPTFSPPPQNLGRVYRLMGSTNKEFYLNHDECKRFLKLTPEMYSRDNLKRFERRVDELKNLARDAVKPLTRNFLELDLASVAAPPPPGRGSAAVQPTGVGYLTCTKVLEEDLPWVA</sequence>
<feature type="compositionally biased region" description="Low complexity" evidence="1">
    <location>
        <begin position="36"/>
        <end position="45"/>
    </location>
</feature>
<accession>A0A074WNC8</accession>
<dbReference type="RefSeq" id="XP_013428582.1">
    <property type="nucleotide sequence ID" value="XM_013573128.1"/>
</dbReference>
<gene>
    <name evidence="2" type="ORF">M436DRAFT_44386</name>
</gene>
<dbReference type="HOGENOM" id="CLU_024519_1_0_1"/>
<proteinExistence type="predicted"/>
<dbReference type="OrthoDB" id="5280838at2759"/>
<evidence type="ECO:0000256" key="1">
    <source>
        <dbReference type="SAM" id="MobiDB-lite"/>
    </source>
</evidence>
<reference evidence="2 3" key="1">
    <citation type="journal article" date="2014" name="BMC Genomics">
        <title>Genome sequencing of four Aureobasidium pullulans varieties: biotechnological potential, stress tolerance, and description of new species.</title>
        <authorList>
            <person name="Gostin Ar C."/>
            <person name="Ohm R.A."/>
            <person name="Kogej T."/>
            <person name="Sonjak S."/>
            <person name="Turk M."/>
            <person name="Zajc J."/>
            <person name="Zalar P."/>
            <person name="Grube M."/>
            <person name="Sun H."/>
            <person name="Han J."/>
            <person name="Sharma A."/>
            <person name="Chiniquy J."/>
            <person name="Ngan C.Y."/>
            <person name="Lipzen A."/>
            <person name="Barry K."/>
            <person name="Grigoriev I.V."/>
            <person name="Gunde-Cimerman N."/>
        </authorList>
    </citation>
    <scope>NUCLEOTIDE SEQUENCE [LARGE SCALE GENOMIC DNA]</scope>
    <source>
        <strain evidence="2 3">CBS 147.97</strain>
    </source>
</reference>